<dbReference type="GO" id="GO:0016740">
    <property type="term" value="F:transferase activity"/>
    <property type="evidence" value="ECO:0007669"/>
    <property type="project" value="UniProtKB-KW"/>
</dbReference>
<dbReference type="InterPro" id="IPR036662">
    <property type="entry name" value="PTS_EIIA_man-typ_sf"/>
</dbReference>
<evidence type="ECO:0000313" key="4">
    <source>
        <dbReference type="EMBL" id="SDZ05874.1"/>
    </source>
</evidence>
<reference evidence="4 5" key="1">
    <citation type="submission" date="2016-10" db="EMBL/GenBank/DDBJ databases">
        <authorList>
            <person name="de Groot N.N."/>
        </authorList>
    </citation>
    <scope>NUCLEOTIDE SEQUENCE [LARGE SCALE GENOMIC DNA]</scope>
    <source>
        <strain evidence="4 5">LMG 24775</strain>
    </source>
</reference>
<evidence type="ECO:0000256" key="1">
    <source>
        <dbReference type="ARBA" id="ARBA00022679"/>
    </source>
</evidence>
<feature type="region of interest" description="Disordered" evidence="2">
    <location>
        <begin position="153"/>
        <end position="179"/>
    </location>
</feature>
<dbReference type="GO" id="GO:0016020">
    <property type="term" value="C:membrane"/>
    <property type="evidence" value="ECO:0007669"/>
    <property type="project" value="InterPro"/>
</dbReference>
<evidence type="ECO:0000259" key="3">
    <source>
        <dbReference type="PROSITE" id="PS51096"/>
    </source>
</evidence>
<dbReference type="InterPro" id="IPR004701">
    <property type="entry name" value="PTS_EIIA_man-typ"/>
</dbReference>
<protein>
    <submittedName>
        <fullName evidence="4">PTS system, ascorbate-specific IIA component</fullName>
    </submittedName>
</protein>
<dbReference type="SUPFAM" id="SSF53062">
    <property type="entry name" value="PTS system fructose IIA component-like"/>
    <property type="match status" value="1"/>
</dbReference>
<gene>
    <name evidence="4" type="ORF">SAMN05421547_111123</name>
</gene>
<feature type="domain" description="PTS EIIA type-4" evidence="3">
    <location>
        <begin position="28"/>
        <end position="153"/>
    </location>
</feature>
<dbReference type="AlphaFoldDB" id="A0A1H3PX40"/>
<proteinExistence type="predicted"/>
<dbReference type="EMBL" id="FNPE01000011">
    <property type="protein sequence ID" value="SDZ05874.1"/>
    <property type="molecule type" value="Genomic_DNA"/>
</dbReference>
<dbReference type="InterPro" id="IPR051471">
    <property type="entry name" value="Bacterial_PTS_sugar_comp"/>
</dbReference>
<name>A0A1H3PX40_9BURK</name>
<dbReference type="Pfam" id="PF03610">
    <property type="entry name" value="EIIA-man"/>
    <property type="match status" value="1"/>
</dbReference>
<dbReference type="GO" id="GO:0009401">
    <property type="term" value="P:phosphoenolpyruvate-dependent sugar phosphotransferase system"/>
    <property type="evidence" value="ECO:0007669"/>
    <property type="project" value="InterPro"/>
</dbReference>
<keyword evidence="1" id="KW-0808">Transferase</keyword>
<evidence type="ECO:0000256" key="2">
    <source>
        <dbReference type="SAM" id="MobiDB-lite"/>
    </source>
</evidence>
<accession>A0A1H3PX40</accession>
<dbReference type="PANTHER" id="PTHR33799">
    <property type="entry name" value="PTS PERMEASE-RELATED-RELATED"/>
    <property type="match status" value="1"/>
</dbReference>
<sequence>MERSAGAPFALHAPSHAIIDSEPCDFMTTRILLFTHAPLAQALRECALHVFADSAEDVLALDVPAQEPPEATLMRAEQLLEDHGGLLGLPTLVLTDLFGATPCNVAQRLVAQLPAGRLVAGVNLPMLLRSIGYRHEALEAVAERALAGGSHGVMQVGVNTPQNQSPRPSNDQDPYHHQQ</sequence>
<evidence type="ECO:0000313" key="5">
    <source>
        <dbReference type="Proteomes" id="UP000183417"/>
    </source>
</evidence>
<dbReference type="Gene3D" id="3.40.50.510">
    <property type="entry name" value="Phosphotransferase system, mannose-type IIA component"/>
    <property type="match status" value="1"/>
</dbReference>
<feature type="compositionally biased region" description="Polar residues" evidence="2">
    <location>
        <begin position="157"/>
        <end position="172"/>
    </location>
</feature>
<dbReference type="PANTHER" id="PTHR33799:SF1">
    <property type="entry name" value="PTS SYSTEM MANNOSE-SPECIFIC EIIAB COMPONENT-RELATED"/>
    <property type="match status" value="1"/>
</dbReference>
<dbReference type="Proteomes" id="UP000183417">
    <property type="component" value="Unassembled WGS sequence"/>
</dbReference>
<organism evidence="4 5">
    <name type="scientific">Delftia lacustris</name>
    <dbReference type="NCBI Taxonomy" id="558537"/>
    <lineage>
        <taxon>Bacteria</taxon>
        <taxon>Pseudomonadati</taxon>
        <taxon>Pseudomonadota</taxon>
        <taxon>Betaproteobacteria</taxon>
        <taxon>Burkholderiales</taxon>
        <taxon>Comamonadaceae</taxon>
        <taxon>Delftia</taxon>
    </lineage>
</organism>
<dbReference type="PROSITE" id="PS51096">
    <property type="entry name" value="PTS_EIIA_TYPE_4"/>
    <property type="match status" value="1"/>
</dbReference>